<dbReference type="AlphaFoldDB" id="A0A834R9H7"/>
<accession>A0A834R9H7</accession>
<evidence type="ECO:0000313" key="3">
    <source>
        <dbReference type="EnsemblMetazoa" id="KAF7492320.1"/>
    </source>
</evidence>
<dbReference type="Proteomes" id="UP000070412">
    <property type="component" value="Unassembled WGS sequence"/>
</dbReference>
<name>A0A834R9H7_SARSC</name>
<gene>
    <name evidence="2" type="ORF">SSS_6187</name>
</gene>
<organism evidence="2">
    <name type="scientific">Sarcoptes scabiei</name>
    <name type="common">Itch mite</name>
    <name type="synonym">Acarus scabiei</name>
    <dbReference type="NCBI Taxonomy" id="52283"/>
    <lineage>
        <taxon>Eukaryota</taxon>
        <taxon>Metazoa</taxon>
        <taxon>Ecdysozoa</taxon>
        <taxon>Arthropoda</taxon>
        <taxon>Chelicerata</taxon>
        <taxon>Arachnida</taxon>
        <taxon>Acari</taxon>
        <taxon>Acariformes</taxon>
        <taxon>Sarcoptiformes</taxon>
        <taxon>Astigmata</taxon>
        <taxon>Psoroptidia</taxon>
        <taxon>Sarcoptoidea</taxon>
        <taxon>Sarcoptidae</taxon>
        <taxon>Sarcoptinae</taxon>
        <taxon>Sarcoptes</taxon>
    </lineage>
</organism>
<dbReference type="EnsemblMetazoa" id="SSS_6187s_mrna">
    <property type="protein sequence ID" value="KAF7492320.1"/>
    <property type="gene ID" value="SSS_6187"/>
</dbReference>
<keyword evidence="4" id="KW-1185">Reference proteome</keyword>
<proteinExistence type="predicted"/>
<evidence type="ECO:0000313" key="2">
    <source>
        <dbReference type="EMBL" id="KAF7492320.1"/>
    </source>
</evidence>
<dbReference type="EMBL" id="WVUK01000056">
    <property type="protein sequence ID" value="KAF7492320.1"/>
    <property type="molecule type" value="Genomic_DNA"/>
</dbReference>
<reference evidence="2" key="2">
    <citation type="submission" date="2020-01" db="EMBL/GenBank/DDBJ databases">
        <authorList>
            <person name="Korhonen P.K.K."/>
            <person name="Guangxu M.G."/>
            <person name="Wang T.W."/>
            <person name="Stroehlein A.J.S."/>
            <person name="Young N.D."/>
            <person name="Ang C.-S.A."/>
            <person name="Fernando D.W.F."/>
            <person name="Lu H.L."/>
            <person name="Taylor S.T."/>
            <person name="Ehtesham M.E.M."/>
            <person name="Najaraj S.H.N."/>
            <person name="Harsha G.H.G."/>
            <person name="Madugundu A.M."/>
            <person name="Renuse S.R."/>
            <person name="Holt D.H."/>
            <person name="Pandey A.P."/>
            <person name="Papenfuss A.P."/>
            <person name="Gasser R.B.G."/>
            <person name="Fischer K.F."/>
        </authorList>
    </citation>
    <scope>NUCLEOTIDE SEQUENCE</scope>
    <source>
        <strain evidence="2">SSS_KF_BRIS2020</strain>
    </source>
</reference>
<reference evidence="4" key="1">
    <citation type="journal article" date="2020" name="PLoS Negl. Trop. Dis.">
        <title>High-quality nuclear genome for Sarcoptes scabiei-A critical resource for a neglected parasite.</title>
        <authorList>
            <person name="Korhonen P.K."/>
            <person name="Gasser R.B."/>
            <person name="Ma G."/>
            <person name="Wang T."/>
            <person name="Stroehlein A.J."/>
            <person name="Young N.D."/>
            <person name="Ang C.S."/>
            <person name="Fernando D.D."/>
            <person name="Lu H.C."/>
            <person name="Taylor S."/>
            <person name="Reynolds S.L."/>
            <person name="Mofiz E."/>
            <person name="Najaraj S.H."/>
            <person name="Gowda H."/>
            <person name="Madugundu A."/>
            <person name="Renuse S."/>
            <person name="Holt D."/>
            <person name="Pandey A."/>
            <person name="Papenfuss A.T."/>
            <person name="Fischer K."/>
        </authorList>
    </citation>
    <scope>NUCLEOTIDE SEQUENCE [LARGE SCALE GENOMIC DNA]</scope>
</reference>
<evidence type="ECO:0000313" key="4">
    <source>
        <dbReference type="Proteomes" id="UP000070412"/>
    </source>
</evidence>
<evidence type="ECO:0000256" key="1">
    <source>
        <dbReference type="SAM" id="MobiDB-lite"/>
    </source>
</evidence>
<protein>
    <submittedName>
        <fullName evidence="2 3">Uncharacterized protein</fullName>
    </submittedName>
</protein>
<reference evidence="3" key="3">
    <citation type="submission" date="2022-06" db="UniProtKB">
        <authorList>
            <consortium name="EnsemblMetazoa"/>
        </authorList>
    </citation>
    <scope>IDENTIFICATION</scope>
</reference>
<sequence length="98" mass="11489">MNVVRSSNDRLRSDNITSSQPSVPPRRKRSTSFDRFDEQKYFQQSHPLATSSNQDYEDPIRIYPQQSSEIEENLPTLFSPDCFENYYYQSGVSNQDRA</sequence>
<feature type="region of interest" description="Disordered" evidence="1">
    <location>
        <begin position="1"/>
        <end position="34"/>
    </location>
</feature>